<dbReference type="RefSeq" id="WP_193668287.1">
    <property type="nucleotide sequence ID" value="NZ_JACDTV010000004.1"/>
</dbReference>
<dbReference type="InterPro" id="IPR025506">
    <property type="entry name" value="Abi_alpha"/>
</dbReference>
<evidence type="ECO:0000313" key="2">
    <source>
        <dbReference type="EMBL" id="MBM7508631.1"/>
    </source>
</evidence>
<sequence length="337" mass="36493">MTDLHDEVVPPAGAPLPDPPEPLREEPPDDGAHAHAHDRLAPAVEALPGLARVAASAAWHTTGWGVRTSLRSTARLARAVTDPHEAASLAHEATEAVQVVSDLARSVSAGIPVSSALVRAGETLGSFSEVPQRAGRGARRDADEAPRSDPRRPSLRERGAQLLERSRDVWSERDGHPAYERMLGELAPDEARVLLLLLEHGPQPSVDVRTGGPIGMVSSQLIAPGLTMIGARAGCRYVDQVPAYLNNLFRLGLVWFSREPVRDPMDYQVLEAQPDVLEACHSVKFAKVVRRSIHLTPFGEDFCRTCLVDEVTAERSFPAHEAPPEAESGEPSQHRSD</sequence>
<feature type="region of interest" description="Disordered" evidence="1">
    <location>
        <begin position="128"/>
        <end position="159"/>
    </location>
</feature>
<dbReference type="Gene3D" id="3.30.110.190">
    <property type="match status" value="1"/>
</dbReference>
<feature type="compositionally biased region" description="Basic and acidic residues" evidence="1">
    <location>
        <begin position="138"/>
        <end position="159"/>
    </location>
</feature>
<feature type="region of interest" description="Disordered" evidence="1">
    <location>
        <begin position="317"/>
        <end position="337"/>
    </location>
</feature>
<keyword evidence="3" id="KW-1185">Reference proteome</keyword>
<evidence type="ECO:0000313" key="3">
    <source>
        <dbReference type="Proteomes" id="UP000732378"/>
    </source>
</evidence>
<comment type="caution">
    <text evidence="2">The sequence shown here is derived from an EMBL/GenBank/DDBJ whole genome shotgun (WGS) entry which is preliminary data.</text>
</comment>
<dbReference type="EMBL" id="JAFBBZ010000001">
    <property type="protein sequence ID" value="MBM7508631.1"/>
    <property type="molecule type" value="Genomic_DNA"/>
</dbReference>
<gene>
    <name evidence="2" type="ORF">JOE61_002445</name>
</gene>
<protein>
    <recommendedName>
        <fullName evidence="4">DUF4393 domain-containing protein</fullName>
    </recommendedName>
</protein>
<name>A0ABS2MBP7_9ACTN</name>
<dbReference type="Pfam" id="PF14337">
    <property type="entry name" value="Abi_alpha"/>
    <property type="match status" value="1"/>
</dbReference>
<reference evidence="2 3" key="1">
    <citation type="submission" date="2021-01" db="EMBL/GenBank/DDBJ databases">
        <title>Sequencing the genomes of 1000 actinobacteria strains.</title>
        <authorList>
            <person name="Klenk H.-P."/>
        </authorList>
    </citation>
    <scope>NUCLEOTIDE SEQUENCE [LARGE SCALE GENOMIC DNA]</scope>
    <source>
        <strain evidence="2 3">DSM 18239</strain>
    </source>
</reference>
<organism evidence="2 3">
    <name type="scientific">Nocardioides salarius</name>
    <dbReference type="NCBI Taxonomy" id="374513"/>
    <lineage>
        <taxon>Bacteria</taxon>
        <taxon>Bacillati</taxon>
        <taxon>Actinomycetota</taxon>
        <taxon>Actinomycetes</taxon>
        <taxon>Propionibacteriales</taxon>
        <taxon>Nocardioidaceae</taxon>
        <taxon>Nocardioides</taxon>
    </lineage>
</organism>
<proteinExistence type="predicted"/>
<accession>A0ABS2MBP7</accession>
<feature type="compositionally biased region" description="Basic and acidic residues" evidence="1">
    <location>
        <begin position="21"/>
        <end position="36"/>
    </location>
</feature>
<feature type="region of interest" description="Disordered" evidence="1">
    <location>
        <begin position="1"/>
        <end position="36"/>
    </location>
</feature>
<evidence type="ECO:0008006" key="4">
    <source>
        <dbReference type="Google" id="ProtNLM"/>
    </source>
</evidence>
<dbReference type="Proteomes" id="UP000732378">
    <property type="component" value="Unassembled WGS sequence"/>
</dbReference>
<evidence type="ECO:0000256" key="1">
    <source>
        <dbReference type="SAM" id="MobiDB-lite"/>
    </source>
</evidence>